<keyword evidence="1" id="KW-0812">Transmembrane</keyword>
<organism evidence="2 3">
    <name type="scientific">Gulosibacter faecalis</name>
    <dbReference type="NCBI Taxonomy" id="272240"/>
    <lineage>
        <taxon>Bacteria</taxon>
        <taxon>Bacillati</taxon>
        <taxon>Actinomycetota</taxon>
        <taxon>Actinomycetes</taxon>
        <taxon>Micrococcales</taxon>
        <taxon>Microbacteriaceae</taxon>
        <taxon>Gulosibacter</taxon>
    </lineage>
</organism>
<dbReference type="RefSeq" id="WP_083919509.1">
    <property type="nucleotide sequence ID" value="NZ_JBHUNE010000006.1"/>
</dbReference>
<evidence type="ECO:0000256" key="1">
    <source>
        <dbReference type="SAM" id="Phobius"/>
    </source>
</evidence>
<evidence type="ECO:0000313" key="3">
    <source>
        <dbReference type="Proteomes" id="UP001597492"/>
    </source>
</evidence>
<dbReference type="Pfam" id="PF16951">
    <property type="entry name" value="MaAIMP_sms"/>
    <property type="match status" value="1"/>
</dbReference>
<keyword evidence="3" id="KW-1185">Reference proteome</keyword>
<name>A0ABW5UY81_9MICO</name>
<accession>A0ABW5UY81</accession>
<evidence type="ECO:0000313" key="2">
    <source>
        <dbReference type="EMBL" id="MFD2758471.1"/>
    </source>
</evidence>
<protein>
    <submittedName>
        <fullName evidence="2">Methionine/alanine import family NSS transporter small subunit</fullName>
    </submittedName>
</protein>
<dbReference type="NCBIfam" id="NF033493">
    <property type="entry name" value="MetS_like_NSS"/>
    <property type="match status" value="1"/>
</dbReference>
<comment type="caution">
    <text evidence="2">The sequence shown here is derived from an EMBL/GenBank/DDBJ whole genome shotgun (WGS) entry which is preliminary data.</text>
</comment>
<proteinExistence type="predicted"/>
<dbReference type="EMBL" id="JBHUNE010000006">
    <property type="protein sequence ID" value="MFD2758471.1"/>
    <property type="molecule type" value="Genomic_DNA"/>
</dbReference>
<reference evidence="3" key="1">
    <citation type="journal article" date="2019" name="Int. J. Syst. Evol. Microbiol.">
        <title>The Global Catalogue of Microorganisms (GCM) 10K type strain sequencing project: providing services to taxonomists for standard genome sequencing and annotation.</title>
        <authorList>
            <consortium name="The Broad Institute Genomics Platform"/>
            <consortium name="The Broad Institute Genome Sequencing Center for Infectious Disease"/>
            <person name="Wu L."/>
            <person name="Ma J."/>
        </authorList>
    </citation>
    <scope>NUCLEOTIDE SEQUENCE [LARGE SCALE GENOMIC DNA]</scope>
    <source>
        <strain evidence="3">TISTR 1514</strain>
    </source>
</reference>
<dbReference type="InterPro" id="IPR031596">
    <property type="entry name" value="MaAIMP_sms"/>
</dbReference>
<dbReference type="Proteomes" id="UP001597492">
    <property type="component" value="Unassembled WGS sequence"/>
</dbReference>
<keyword evidence="1" id="KW-1133">Transmembrane helix</keyword>
<sequence length="36" mass="3919">MSPEAITMMVVSIVVIWGGMVAAFFNLRMRGTDGDD</sequence>
<keyword evidence="1" id="KW-0472">Membrane</keyword>
<feature type="transmembrane region" description="Helical" evidence="1">
    <location>
        <begin position="6"/>
        <end position="27"/>
    </location>
</feature>
<gene>
    <name evidence="2" type="ORF">ACFSW7_08775</name>
</gene>